<sequence>MAKALLLMALCLFPALATASRPVKDPLKVEGKVYCDTCRAGFETSATTYIAGAKVRIECRERQTMDLVYSKEATTDSSGTYKMLISEDHADEVCDALLVSSPQADCAAASPGRDRARVILTSYNGIASSNRYVNAMGFTRNEALAGCADVLKQYQETEYAY</sequence>
<evidence type="ECO:0000256" key="1">
    <source>
        <dbReference type="ARBA" id="ARBA00010049"/>
    </source>
</evidence>
<dbReference type="InterPro" id="IPR006041">
    <property type="entry name" value="Pollen_Ole_e1_allergen"/>
</dbReference>
<dbReference type="Pfam" id="PF01190">
    <property type="entry name" value="Pollen_Ole_e_1"/>
    <property type="match status" value="1"/>
</dbReference>
<feature type="signal peptide" evidence="3">
    <location>
        <begin position="1"/>
        <end position="19"/>
    </location>
</feature>
<reference evidence="5" key="1">
    <citation type="submission" date="2016-06" db="EMBL/GenBank/DDBJ databases">
        <title>Parallel loss of symbiosis genes in relatives of nitrogen-fixing non-legume Parasponia.</title>
        <authorList>
            <person name="Van Velzen R."/>
            <person name="Holmer R."/>
            <person name="Bu F."/>
            <person name="Rutten L."/>
            <person name="Van Zeijl A."/>
            <person name="Liu W."/>
            <person name="Santuari L."/>
            <person name="Cao Q."/>
            <person name="Sharma T."/>
            <person name="Shen D."/>
            <person name="Roswanjaya Y."/>
            <person name="Wardhani T."/>
            <person name="Kalhor M.S."/>
            <person name="Jansen J."/>
            <person name="Van den Hoogen J."/>
            <person name="Gungor B."/>
            <person name="Hartog M."/>
            <person name="Hontelez J."/>
            <person name="Verver J."/>
            <person name="Yang W.-C."/>
            <person name="Schijlen E."/>
            <person name="Repin R."/>
            <person name="Schilthuizen M."/>
            <person name="Schranz E."/>
            <person name="Heidstra R."/>
            <person name="Miyata K."/>
            <person name="Fedorova E."/>
            <person name="Kohlen W."/>
            <person name="Bisseling T."/>
            <person name="Smit S."/>
            <person name="Geurts R."/>
        </authorList>
    </citation>
    <scope>NUCLEOTIDE SEQUENCE [LARGE SCALE GENOMIC DNA]</scope>
    <source>
        <strain evidence="5">cv. WU1-14</strain>
    </source>
</reference>
<dbReference type="OrthoDB" id="1896520at2759"/>
<dbReference type="PANTHER" id="PTHR31614">
    <property type="entry name" value="PROTEIN DOWNSTREAM OF FLC-RELATED"/>
    <property type="match status" value="1"/>
</dbReference>
<comment type="similarity">
    <text evidence="1">Belongs to the Ole e I family.</text>
</comment>
<dbReference type="InterPro" id="IPR006040">
    <property type="entry name" value="Allergen_Ole_e_I_CS"/>
</dbReference>
<evidence type="ECO:0000313" key="5">
    <source>
        <dbReference type="Proteomes" id="UP000237105"/>
    </source>
</evidence>
<protein>
    <submittedName>
        <fullName evidence="4">Allergen Ole e 1, conserved site</fullName>
    </submittedName>
</protein>
<keyword evidence="5" id="KW-1185">Reference proteome</keyword>
<dbReference type="PANTHER" id="PTHR31614:SF5">
    <property type="entry name" value="ALLERGEN-LIKE PROTEIN BRSN20"/>
    <property type="match status" value="1"/>
</dbReference>
<dbReference type="Proteomes" id="UP000237105">
    <property type="component" value="Unassembled WGS sequence"/>
</dbReference>
<name>A0A2P5CKQ2_PARAD</name>
<evidence type="ECO:0000313" key="4">
    <source>
        <dbReference type="EMBL" id="PON61609.1"/>
    </source>
</evidence>
<proteinExistence type="inferred from homology"/>
<organism evidence="4 5">
    <name type="scientific">Parasponia andersonii</name>
    <name type="common">Sponia andersonii</name>
    <dbReference type="NCBI Taxonomy" id="3476"/>
    <lineage>
        <taxon>Eukaryota</taxon>
        <taxon>Viridiplantae</taxon>
        <taxon>Streptophyta</taxon>
        <taxon>Embryophyta</taxon>
        <taxon>Tracheophyta</taxon>
        <taxon>Spermatophyta</taxon>
        <taxon>Magnoliopsida</taxon>
        <taxon>eudicotyledons</taxon>
        <taxon>Gunneridae</taxon>
        <taxon>Pentapetalae</taxon>
        <taxon>rosids</taxon>
        <taxon>fabids</taxon>
        <taxon>Rosales</taxon>
        <taxon>Cannabaceae</taxon>
        <taxon>Parasponia</taxon>
    </lineage>
</organism>
<gene>
    <name evidence="4" type="ORF">PanWU01x14_145250</name>
</gene>
<evidence type="ECO:0000256" key="3">
    <source>
        <dbReference type="SAM" id="SignalP"/>
    </source>
</evidence>
<dbReference type="GO" id="GO:0005615">
    <property type="term" value="C:extracellular space"/>
    <property type="evidence" value="ECO:0007669"/>
    <property type="project" value="InterPro"/>
</dbReference>
<keyword evidence="3" id="KW-0732">Signal</keyword>
<evidence type="ECO:0000256" key="2">
    <source>
        <dbReference type="ARBA" id="ARBA00023157"/>
    </source>
</evidence>
<accession>A0A2P5CKQ2</accession>
<keyword evidence="2" id="KW-1015">Disulfide bond</keyword>
<dbReference type="AlphaFoldDB" id="A0A2P5CKQ2"/>
<dbReference type="EMBL" id="JXTB01000120">
    <property type="protein sequence ID" value="PON61609.1"/>
    <property type="molecule type" value="Genomic_DNA"/>
</dbReference>
<dbReference type="PROSITE" id="PS00925">
    <property type="entry name" value="OLEEI"/>
    <property type="match status" value="1"/>
</dbReference>
<comment type="caution">
    <text evidence="4">The sequence shown here is derived from an EMBL/GenBank/DDBJ whole genome shotgun (WGS) entry which is preliminary data.</text>
</comment>
<feature type="chain" id="PRO_5015187304" evidence="3">
    <location>
        <begin position="20"/>
        <end position="161"/>
    </location>
</feature>